<reference evidence="2 3" key="1">
    <citation type="submission" date="2018-04" db="EMBL/GenBank/DDBJ databases">
        <title>Adhaeribacter sp. HMF7616 genome sequencing and assembly.</title>
        <authorList>
            <person name="Kang H."/>
            <person name="Kang J."/>
            <person name="Cha I."/>
            <person name="Kim H."/>
            <person name="Joh K."/>
        </authorList>
    </citation>
    <scope>NUCLEOTIDE SEQUENCE [LARGE SCALE GENOMIC DNA]</scope>
    <source>
        <strain evidence="2 3">HMF7616</strain>
    </source>
</reference>
<evidence type="ECO:0008006" key="4">
    <source>
        <dbReference type="Google" id="ProtNLM"/>
    </source>
</evidence>
<accession>A0A369QIZ8</accession>
<gene>
    <name evidence="2" type="ORF">AHMF7616_02985</name>
</gene>
<evidence type="ECO:0000256" key="1">
    <source>
        <dbReference type="ARBA" id="ARBA00022649"/>
    </source>
</evidence>
<comment type="caution">
    <text evidence="2">The sequence shown here is derived from an EMBL/GenBank/DDBJ whole genome shotgun (WGS) entry which is preliminary data.</text>
</comment>
<dbReference type="EMBL" id="QASA01000001">
    <property type="protein sequence ID" value="RDC64372.1"/>
    <property type="molecule type" value="Genomic_DNA"/>
</dbReference>
<dbReference type="Gene3D" id="3.30.2310.20">
    <property type="entry name" value="RelE-like"/>
    <property type="match status" value="1"/>
</dbReference>
<sequence>MNILLTKRAERSYKAIREYIQQEWGDKVAEAFEQKIVDFLALLKSFPEMGSIAVADKKIYGFQVTKQTQVLYRIKGDHIIILTFFDVRQDPTKKFK</sequence>
<dbReference type="InterPro" id="IPR007712">
    <property type="entry name" value="RelE/ParE_toxin"/>
</dbReference>
<dbReference type="OrthoDB" id="5574284at2"/>
<dbReference type="RefSeq" id="WP_115373534.1">
    <property type="nucleotide sequence ID" value="NZ_QASA01000001.1"/>
</dbReference>
<organism evidence="2 3">
    <name type="scientific">Adhaeribacter pallidiroseus</name>
    <dbReference type="NCBI Taxonomy" id="2072847"/>
    <lineage>
        <taxon>Bacteria</taxon>
        <taxon>Pseudomonadati</taxon>
        <taxon>Bacteroidota</taxon>
        <taxon>Cytophagia</taxon>
        <taxon>Cytophagales</taxon>
        <taxon>Hymenobacteraceae</taxon>
        <taxon>Adhaeribacter</taxon>
    </lineage>
</organism>
<name>A0A369QIZ8_9BACT</name>
<dbReference type="Pfam" id="PF05016">
    <property type="entry name" value="ParE_toxin"/>
    <property type="match status" value="1"/>
</dbReference>
<proteinExistence type="predicted"/>
<dbReference type="InterPro" id="IPR035093">
    <property type="entry name" value="RelE/ParE_toxin_dom_sf"/>
</dbReference>
<keyword evidence="1" id="KW-1277">Toxin-antitoxin system</keyword>
<keyword evidence="3" id="KW-1185">Reference proteome</keyword>
<protein>
    <recommendedName>
        <fullName evidence="4">Plasmid stabilization system protein</fullName>
    </recommendedName>
</protein>
<evidence type="ECO:0000313" key="3">
    <source>
        <dbReference type="Proteomes" id="UP000253919"/>
    </source>
</evidence>
<evidence type="ECO:0000313" key="2">
    <source>
        <dbReference type="EMBL" id="RDC64372.1"/>
    </source>
</evidence>
<dbReference type="Proteomes" id="UP000253919">
    <property type="component" value="Unassembled WGS sequence"/>
</dbReference>
<dbReference type="AlphaFoldDB" id="A0A369QIZ8"/>